<dbReference type="Proteomes" id="UP001499954">
    <property type="component" value="Unassembled WGS sequence"/>
</dbReference>
<reference evidence="3" key="1">
    <citation type="journal article" date="2019" name="Int. J. Syst. Evol. Microbiol.">
        <title>The Global Catalogue of Microorganisms (GCM) 10K type strain sequencing project: providing services to taxonomists for standard genome sequencing and annotation.</title>
        <authorList>
            <consortium name="The Broad Institute Genomics Platform"/>
            <consortium name="The Broad Institute Genome Sequencing Center for Infectious Disease"/>
            <person name="Wu L."/>
            <person name="Ma J."/>
        </authorList>
    </citation>
    <scope>NUCLEOTIDE SEQUENCE [LARGE SCALE GENOMIC DNA]</scope>
    <source>
        <strain evidence="3">JCM 13584</strain>
    </source>
</reference>
<protein>
    <submittedName>
        <fullName evidence="2">Uncharacterized protein</fullName>
    </submittedName>
</protein>
<keyword evidence="3" id="KW-1185">Reference proteome</keyword>
<comment type="caution">
    <text evidence="2">The sequence shown here is derived from an EMBL/GenBank/DDBJ whole genome shotgun (WGS) entry which is preliminary data.</text>
</comment>
<dbReference type="EMBL" id="BAAAMK010000001">
    <property type="protein sequence ID" value="GAA1942316.1"/>
    <property type="molecule type" value="Genomic_DNA"/>
</dbReference>
<evidence type="ECO:0000256" key="1">
    <source>
        <dbReference type="SAM" id="Phobius"/>
    </source>
</evidence>
<proteinExistence type="predicted"/>
<evidence type="ECO:0000313" key="2">
    <source>
        <dbReference type="EMBL" id="GAA1942316.1"/>
    </source>
</evidence>
<sequence>MESGRHVEWFFDGLGTMLLGLMLGAAGGSVITWRVMVKKTKVVQKQKAGDNSTQIQAGRDVNGLEK</sequence>
<organism evidence="2 3">
    <name type="scientific">Agromyces allii</name>
    <dbReference type="NCBI Taxonomy" id="393607"/>
    <lineage>
        <taxon>Bacteria</taxon>
        <taxon>Bacillati</taxon>
        <taxon>Actinomycetota</taxon>
        <taxon>Actinomycetes</taxon>
        <taxon>Micrococcales</taxon>
        <taxon>Microbacteriaceae</taxon>
        <taxon>Agromyces</taxon>
    </lineage>
</organism>
<keyword evidence="1" id="KW-1133">Transmembrane helix</keyword>
<gene>
    <name evidence="2" type="ORF">GCM10009717_05820</name>
</gene>
<evidence type="ECO:0000313" key="3">
    <source>
        <dbReference type="Proteomes" id="UP001499954"/>
    </source>
</evidence>
<keyword evidence="1" id="KW-0812">Transmembrane</keyword>
<accession>A0ABP5BE86</accession>
<feature type="transmembrane region" description="Helical" evidence="1">
    <location>
        <begin position="17"/>
        <end position="37"/>
    </location>
</feature>
<keyword evidence="1" id="KW-0472">Membrane</keyword>
<name>A0ABP5BE86_9MICO</name>